<feature type="transmembrane region" description="Helical" evidence="2">
    <location>
        <begin position="28"/>
        <end position="48"/>
    </location>
</feature>
<feature type="region of interest" description="Disordered" evidence="1">
    <location>
        <begin position="602"/>
        <end position="627"/>
    </location>
</feature>
<keyword evidence="2" id="KW-0472">Membrane</keyword>
<comment type="caution">
    <text evidence="3">The sequence shown here is derived from an EMBL/GenBank/DDBJ whole genome shotgun (WGS) entry which is preliminary data.</text>
</comment>
<gene>
    <name evidence="3" type="primary">BMY1</name>
    <name evidence="3" type="ORF">SPIL2461_LOCUS8581</name>
</gene>
<feature type="non-terminal residue" evidence="3">
    <location>
        <position position="1"/>
    </location>
</feature>
<feature type="region of interest" description="Disordered" evidence="1">
    <location>
        <begin position="722"/>
        <end position="757"/>
    </location>
</feature>
<proteinExistence type="predicted"/>
<feature type="transmembrane region" description="Helical" evidence="2">
    <location>
        <begin position="60"/>
        <end position="83"/>
    </location>
</feature>
<evidence type="ECO:0000256" key="1">
    <source>
        <dbReference type="SAM" id="MobiDB-lite"/>
    </source>
</evidence>
<organism evidence="3 4">
    <name type="scientific">Symbiodinium pilosum</name>
    <name type="common">Dinoflagellate</name>
    <dbReference type="NCBI Taxonomy" id="2952"/>
    <lineage>
        <taxon>Eukaryota</taxon>
        <taxon>Sar</taxon>
        <taxon>Alveolata</taxon>
        <taxon>Dinophyceae</taxon>
        <taxon>Suessiales</taxon>
        <taxon>Symbiodiniaceae</taxon>
        <taxon>Symbiodinium</taxon>
    </lineage>
</organism>
<sequence length="757" mass="84199">MQSLIASRVELLEKTSGQKYCGACIRRLVRVQICFAFLTGLSCASILLVSGDLPFLLQPYHLALASFTVLFNILTTMMVALSLTQFFRHLRKVLQLAELSDMSVPARSSLRRARRFAALQFTGVLLSLVLTICVVPCIWKSMLLNSTLKLKFSGLLDLIPLDASVVVQACDLLGNALGVLLLSGSHRLPKADGGFGHRPVGHAANSPKAMPAKETDWNPAWKGKVEELSLRGMTLRSLLRFYQDDLPSIRDWQYAPKQHKTRDVARRAIIPLTSNEEAAYAVSVFNRDGGQRAQVMVTHNWANCFKDLLAAVLSDALQECSFSLATRLLEGESDLLCEMLTHSGRLDDTYWICAFAVNQHICICHSTLTTGSIVSEINKFDDMMYHLATTGGCRQVIAVDQQLDLFNRAWCVAEIAEAKRLQMNQALKLASKATIMQRARTLENLDVRNMRASSETDKQLILNKITKITNVDQFNTELQALIFDPKSGLLASWNALDSLQQVGEVGETFGSYKPDEAMKSHYATLRSQNPQEEPPAVLIEDITPECSKAPAIKKGFLNSGKAGLYGPEGSKEGVLPENAGDPLGYIPKGLRKQCKIVDTGSPEYQAQQRQKEAAEESNRAQQEFRDSILGDLDKWTKKADHDRWEADLPEGTEPISVSKYDNDYSRFDSIVDEPEAPQQEHRDYYFDHTGAPRKFDEKPQKSTADKEMAQVLQKGFLENAKKALYPKGSEQAPSAPKASSLEDMEQLAKLSEGELME</sequence>
<accession>A0A812PN37</accession>
<feature type="compositionally biased region" description="Basic and acidic residues" evidence="1">
    <location>
        <begin position="693"/>
        <end position="706"/>
    </location>
</feature>
<dbReference type="OrthoDB" id="443493at2759"/>
<feature type="compositionally biased region" description="Basic and acidic residues" evidence="1">
    <location>
        <begin position="609"/>
        <end position="627"/>
    </location>
</feature>
<keyword evidence="2" id="KW-1133">Transmembrane helix</keyword>
<keyword evidence="2" id="KW-0812">Transmembrane</keyword>
<protein>
    <submittedName>
        <fullName evidence="3">BMY1 protein</fullName>
    </submittedName>
</protein>
<dbReference type="AlphaFoldDB" id="A0A812PN37"/>
<evidence type="ECO:0000256" key="2">
    <source>
        <dbReference type="SAM" id="Phobius"/>
    </source>
</evidence>
<evidence type="ECO:0000313" key="4">
    <source>
        <dbReference type="Proteomes" id="UP000649617"/>
    </source>
</evidence>
<dbReference type="EMBL" id="CAJNIZ010014224">
    <property type="protein sequence ID" value="CAE7359340.1"/>
    <property type="molecule type" value="Genomic_DNA"/>
</dbReference>
<evidence type="ECO:0000313" key="3">
    <source>
        <dbReference type="EMBL" id="CAE7359340.1"/>
    </source>
</evidence>
<name>A0A812PN37_SYMPI</name>
<feature type="region of interest" description="Disordered" evidence="1">
    <location>
        <begin position="672"/>
        <end position="706"/>
    </location>
</feature>
<keyword evidence="4" id="KW-1185">Reference proteome</keyword>
<dbReference type="Proteomes" id="UP000649617">
    <property type="component" value="Unassembled WGS sequence"/>
</dbReference>
<reference evidence="3" key="1">
    <citation type="submission" date="2021-02" db="EMBL/GenBank/DDBJ databases">
        <authorList>
            <person name="Dougan E. K."/>
            <person name="Rhodes N."/>
            <person name="Thang M."/>
            <person name="Chan C."/>
        </authorList>
    </citation>
    <scope>NUCLEOTIDE SEQUENCE</scope>
</reference>
<feature type="transmembrane region" description="Helical" evidence="2">
    <location>
        <begin position="116"/>
        <end position="139"/>
    </location>
</feature>